<dbReference type="PANTHER" id="PTHR36498:SF1">
    <property type="entry name" value="TATA-BINDING PROTEIN-ASSOCIATED FACTOR 172"/>
    <property type="match status" value="1"/>
</dbReference>
<protein>
    <submittedName>
        <fullName evidence="2">TATA-binding protein-associated factor 172-like</fullName>
    </submittedName>
</protein>
<dbReference type="InterPro" id="IPR011989">
    <property type="entry name" value="ARM-like"/>
</dbReference>
<organism evidence="1 2">
    <name type="scientific">Priapulus caudatus</name>
    <name type="common">Priapulid worm</name>
    <dbReference type="NCBI Taxonomy" id="37621"/>
    <lineage>
        <taxon>Eukaryota</taxon>
        <taxon>Metazoa</taxon>
        <taxon>Ecdysozoa</taxon>
        <taxon>Scalidophora</taxon>
        <taxon>Priapulida</taxon>
        <taxon>Priapulimorpha</taxon>
        <taxon>Priapulimorphida</taxon>
        <taxon>Priapulidae</taxon>
        <taxon>Priapulus</taxon>
    </lineage>
</organism>
<dbReference type="Gene3D" id="1.25.10.10">
    <property type="entry name" value="Leucine-rich Repeat Variant"/>
    <property type="match status" value="1"/>
</dbReference>
<dbReference type="SUPFAM" id="SSF48371">
    <property type="entry name" value="ARM repeat"/>
    <property type="match status" value="1"/>
</dbReference>
<dbReference type="Proteomes" id="UP000695022">
    <property type="component" value="Unplaced"/>
</dbReference>
<keyword evidence="1" id="KW-1185">Reference proteome</keyword>
<gene>
    <name evidence="2" type="primary">LOC106812303</name>
</gene>
<dbReference type="InterPro" id="IPR016024">
    <property type="entry name" value="ARM-type_fold"/>
</dbReference>
<name>A0ABM1EHF9_PRICU</name>
<dbReference type="GeneID" id="106812303"/>
<accession>A0ABM1EHF9</accession>
<dbReference type="PANTHER" id="PTHR36498">
    <property type="entry name" value="TATA-BINDING PROTEIN-ASSOCIATED FACTOR 172"/>
    <property type="match status" value="1"/>
</dbReference>
<reference evidence="2" key="1">
    <citation type="submission" date="2025-08" db="UniProtKB">
        <authorList>
            <consortium name="RefSeq"/>
        </authorList>
    </citation>
    <scope>IDENTIFICATION</scope>
</reference>
<evidence type="ECO:0000313" key="1">
    <source>
        <dbReference type="Proteomes" id="UP000695022"/>
    </source>
</evidence>
<evidence type="ECO:0000313" key="2">
    <source>
        <dbReference type="RefSeq" id="XP_014671630.1"/>
    </source>
</evidence>
<feature type="non-terminal residue" evidence="2">
    <location>
        <position position="323"/>
    </location>
</feature>
<dbReference type="InterPro" id="IPR044972">
    <property type="entry name" value="Mot1"/>
</dbReference>
<dbReference type="RefSeq" id="XP_014671630.1">
    <property type="nucleotide sequence ID" value="XM_014816144.1"/>
</dbReference>
<proteinExistence type="predicted"/>
<sequence length="323" mass="35898">MLMYFKFPLNDVKAFMSINEEWPFELFCESLTYDLFSTHWEVRHGAAIGLREVLRQHAGGAGRTPGMDTAQQEGATQRYLEDIALRTTCVLALDKFGDFVSDEVVAPVRESCAQALGIVLSVMREDAVVSVMNILITLLRQEQWEARHGALLGLKYLLAVRKELTAKLLPEVFPSVFAGLQDSCDDVSAVSAAALAPVADDIVNFLPDQVTSLITCLWDLLLDLDDLTAATNSMMSLLSSLLANSHVSYTHRGAELHELVPRLWPFLGHSIKSVRRSALATLQTLVAMENTEPPVNVWLPQVLQEALRTLFQRCIVESNQETQ</sequence>